<evidence type="ECO:0000256" key="1">
    <source>
        <dbReference type="ARBA" id="ARBA00022729"/>
    </source>
</evidence>
<evidence type="ECO:0000256" key="3">
    <source>
        <dbReference type="SAM" id="Phobius"/>
    </source>
</evidence>
<keyword evidence="5" id="KW-1185">Reference proteome</keyword>
<sequence length="429" mass="46769">MTDTKNTKSGVSRRALLKTGAAAAGLAAGSGIITGFPTIWAQTKVTLRQFGTGVSNINAIAEKCKADLGITLEMTATDSDAAAQRAVTQPNSYDIADIEYWIAKKVFPAGVLQPMDVKKLKYYDKIVPLFIDGKLKPDSVIAQGTAPHTVGFVEKPGAKTFAKAPTQWMTMVPTIYNADTLGIRPDLVGREITSWADIMDPAFKGKAAILNIPSIGIMDAAMIMEAMGKIKYADKGNMTKAEIDKTIDFMIKAKSDGQFRAFWKSFDESVNLMASGEVVIQSMWSPAVAAVRGKGIACKYQPLKEGYRAWGGGLGLASHLKGAQLDAAYEYINWYTSGWVGGYLNRQGYYSACMDTAKNFMTADEWGYWIEGKPAQGDILSPEGKVMEKAGAVRDGGSFEDRMGKVACWNSVMDEDRYMVRRWNEFMAA</sequence>
<dbReference type="RefSeq" id="WP_075641846.1">
    <property type="nucleotide sequence ID" value="NZ_MKIM01000033.1"/>
</dbReference>
<keyword evidence="3" id="KW-1133">Transmembrane helix</keyword>
<feature type="transmembrane region" description="Helical" evidence="3">
    <location>
        <begin position="21"/>
        <end position="40"/>
    </location>
</feature>
<dbReference type="PANTHER" id="PTHR30222">
    <property type="entry name" value="SPERMIDINE/PUTRESCINE-BINDING PERIPLASMIC PROTEIN"/>
    <property type="match status" value="1"/>
</dbReference>
<reference evidence="4 5" key="1">
    <citation type="submission" date="2016-09" db="EMBL/GenBank/DDBJ databases">
        <title>Rhizobium oryziradicis sp. nov., isolated from the root of rice.</title>
        <authorList>
            <person name="Zhao J."/>
            <person name="Zhang X."/>
        </authorList>
    </citation>
    <scope>NUCLEOTIDE SEQUENCE [LARGE SCALE GENOMIC DNA]</scope>
    <source>
        <strain evidence="4 5">N19</strain>
    </source>
</reference>
<gene>
    <name evidence="4" type="ORF">BJF95_13100</name>
</gene>
<dbReference type="PROSITE" id="PS51318">
    <property type="entry name" value="TAT"/>
    <property type="match status" value="1"/>
</dbReference>
<dbReference type="Pfam" id="PF13416">
    <property type="entry name" value="SBP_bac_8"/>
    <property type="match status" value="1"/>
</dbReference>
<protein>
    <submittedName>
        <fullName evidence="4">ABC transporter substrate-binding protein</fullName>
    </submittedName>
</protein>
<dbReference type="InterPro" id="IPR006311">
    <property type="entry name" value="TAT_signal"/>
</dbReference>
<dbReference type="Gene3D" id="3.40.190.10">
    <property type="entry name" value="Periplasmic binding protein-like II"/>
    <property type="match status" value="2"/>
</dbReference>
<evidence type="ECO:0000256" key="2">
    <source>
        <dbReference type="ARBA" id="ARBA00022764"/>
    </source>
</evidence>
<dbReference type="SUPFAM" id="SSF53850">
    <property type="entry name" value="Periplasmic binding protein-like II"/>
    <property type="match status" value="1"/>
</dbReference>
<dbReference type="AlphaFoldDB" id="A0A1Q8ZKF7"/>
<proteinExistence type="predicted"/>
<keyword evidence="3" id="KW-0472">Membrane</keyword>
<dbReference type="STRING" id="1867956.BJF95_13100"/>
<dbReference type="PANTHER" id="PTHR30222:SF17">
    <property type="entry name" value="SPERMIDINE_PUTRESCINE-BINDING PERIPLASMIC PROTEIN"/>
    <property type="match status" value="1"/>
</dbReference>
<keyword evidence="1" id="KW-0732">Signal</keyword>
<evidence type="ECO:0000313" key="4">
    <source>
        <dbReference type="EMBL" id="OLP42376.1"/>
    </source>
</evidence>
<dbReference type="EMBL" id="MKIM01000033">
    <property type="protein sequence ID" value="OLP42376.1"/>
    <property type="molecule type" value="Genomic_DNA"/>
</dbReference>
<dbReference type="InterPro" id="IPR006059">
    <property type="entry name" value="SBP"/>
</dbReference>
<dbReference type="OrthoDB" id="9812255at2"/>
<name>A0A1Q8ZKF7_9HYPH</name>
<accession>A0A1Q8ZKF7</accession>
<keyword evidence="2" id="KW-0574">Periplasm</keyword>
<evidence type="ECO:0000313" key="5">
    <source>
        <dbReference type="Proteomes" id="UP000186894"/>
    </source>
</evidence>
<organism evidence="4 5">
    <name type="scientific">Rhizobium oryziradicis</name>
    <dbReference type="NCBI Taxonomy" id="1867956"/>
    <lineage>
        <taxon>Bacteria</taxon>
        <taxon>Pseudomonadati</taxon>
        <taxon>Pseudomonadota</taxon>
        <taxon>Alphaproteobacteria</taxon>
        <taxon>Hyphomicrobiales</taxon>
        <taxon>Rhizobiaceae</taxon>
        <taxon>Rhizobium/Agrobacterium group</taxon>
        <taxon>Rhizobium</taxon>
    </lineage>
</organism>
<comment type="caution">
    <text evidence="4">The sequence shown here is derived from an EMBL/GenBank/DDBJ whole genome shotgun (WGS) entry which is preliminary data.</text>
</comment>
<dbReference type="Proteomes" id="UP000186894">
    <property type="component" value="Unassembled WGS sequence"/>
</dbReference>
<keyword evidence="3" id="KW-0812">Transmembrane</keyword>